<dbReference type="Pfam" id="PF00293">
    <property type="entry name" value="NUDIX"/>
    <property type="match status" value="1"/>
</dbReference>
<dbReference type="PANTHER" id="PTHR11067">
    <property type="entry name" value="INOSINE TRIPHOSPHATE PYROPHOSPHATASE/HAM1 PROTEIN"/>
    <property type="match status" value="1"/>
</dbReference>
<dbReference type="GO" id="GO:0017111">
    <property type="term" value="F:ribonucleoside triphosphate phosphatase activity"/>
    <property type="evidence" value="ECO:0007669"/>
    <property type="project" value="InterPro"/>
</dbReference>
<dbReference type="SUPFAM" id="SSF55811">
    <property type="entry name" value="Nudix"/>
    <property type="match status" value="1"/>
</dbReference>
<reference evidence="14" key="1">
    <citation type="submission" date="2017-09" db="EMBL/GenBank/DDBJ databases">
        <title>Depth-based differentiation of microbial function through sediment-hosted aquifers and enrichment of novel symbionts in the deep terrestrial subsurface.</title>
        <authorList>
            <person name="Probst A.J."/>
            <person name="Ladd B."/>
            <person name="Jarett J.K."/>
            <person name="Geller-Mcgrath D.E."/>
            <person name="Sieber C.M.K."/>
            <person name="Emerson J.B."/>
            <person name="Anantharaman K."/>
            <person name="Thomas B.C."/>
            <person name="Malmstrom R."/>
            <person name="Stieglmeier M."/>
            <person name="Klingl A."/>
            <person name="Woyke T."/>
            <person name="Ryan C.M."/>
            <person name="Banfield J.F."/>
        </authorList>
    </citation>
    <scope>NUCLEOTIDE SEQUENCE [LARGE SCALE GENOMIC DNA]</scope>
</reference>
<evidence type="ECO:0000256" key="5">
    <source>
        <dbReference type="ARBA" id="ARBA00022801"/>
    </source>
</evidence>
<dbReference type="PROSITE" id="PS51462">
    <property type="entry name" value="NUDIX"/>
    <property type="match status" value="1"/>
</dbReference>
<keyword evidence="3 10" id="KW-0479">Metal-binding</keyword>
<feature type="binding site" evidence="10">
    <location>
        <begin position="12"/>
        <end position="17"/>
    </location>
    <ligand>
        <name>substrate</name>
    </ligand>
</feature>
<organism evidence="13 14">
    <name type="scientific">Candidatus Magasanikbacteria bacterium CG10_big_fil_rev_8_21_14_0_10_36_16</name>
    <dbReference type="NCBI Taxonomy" id="1974645"/>
    <lineage>
        <taxon>Bacteria</taxon>
        <taxon>Candidatus Magasanikiibacteriota</taxon>
    </lineage>
</organism>
<evidence type="ECO:0000259" key="12">
    <source>
        <dbReference type="PROSITE" id="PS51462"/>
    </source>
</evidence>
<evidence type="ECO:0000313" key="13">
    <source>
        <dbReference type="EMBL" id="PIR78407.1"/>
    </source>
</evidence>
<feature type="binding site" evidence="10">
    <location>
        <position position="75"/>
    </location>
    <ligand>
        <name>Mg(2+)</name>
        <dbReference type="ChEBI" id="CHEBI:18420"/>
    </ligand>
</feature>
<feature type="binding site" evidence="10">
    <location>
        <position position="46"/>
    </location>
    <ligand>
        <name>Mg(2+)</name>
        <dbReference type="ChEBI" id="CHEBI:18420"/>
    </ligand>
</feature>
<dbReference type="CDD" id="cd00515">
    <property type="entry name" value="HAM1"/>
    <property type="match status" value="1"/>
</dbReference>
<dbReference type="Proteomes" id="UP000230852">
    <property type="component" value="Unassembled WGS sequence"/>
</dbReference>
<feature type="active site" description="Proton acceptor" evidence="10">
    <location>
        <position position="75"/>
    </location>
</feature>
<keyword evidence="5 10" id="KW-0378">Hydrolase</keyword>
<dbReference type="NCBIfam" id="TIGR00042">
    <property type="entry name" value="RdgB/HAM1 family non-canonical purine NTP pyrophosphatase"/>
    <property type="match status" value="1"/>
</dbReference>
<dbReference type="InterPro" id="IPR000086">
    <property type="entry name" value="NUDIX_hydrolase_dom"/>
</dbReference>
<dbReference type="GO" id="GO:0035870">
    <property type="term" value="F:dITP diphosphatase activity"/>
    <property type="evidence" value="ECO:0007669"/>
    <property type="project" value="UniProtKB-UniRule"/>
</dbReference>
<dbReference type="InterPro" id="IPR020922">
    <property type="entry name" value="dITP/XTP_pyrophosphatase"/>
</dbReference>
<gene>
    <name evidence="13" type="primary">rdgB</name>
    <name evidence="13" type="ORF">COU28_01770</name>
</gene>
<dbReference type="InterPro" id="IPR015797">
    <property type="entry name" value="NUDIX_hydrolase-like_dom_sf"/>
</dbReference>
<dbReference type="InterPro" id="IPR002637">
    <property type="entry name" value="RdgB/HAM1"/>
</dbReference>
<evidence type="ECO:0000256" key="8">
    <source>
        <dbReference type="ARBA" id="ARBA00051875"/>
    </source>
</evidence>
<comment type="caution">
    <text evidence="13">The sequence shown here is derived from an EMBL/GenBank/DDBJ whole genome shotgun (WGS) entry which is preliminary data.</text>
</comment>
<evidence type="ECO:0000256" key="9">
    <source>
        <dbReference type="ARBA" id="ARBA00052017"/>
    </source>
</evidence>
<dbReference type="SUPFAM" id="SSF52972">
    <property type="entry name" value="ITPase-like"/>
    <property type="match status" value="1"/>
</dbReference>
<dbReference type="PANTHER" id="PTHR11067:SF9">
    <property type="entry name" value="INOSINE TRIPHOSPHATE PYROPHOSPHATASE"/>
    <property type="match status" value="1"/>
</dbReference>
<dbReference type="EMBL" id="PFBU01000034">
    <property type="protein sequence ID" value="PIR78407.1"/>
    <property type="molecule type" value="Genomic_DNA"/>
</dbReference>
<keyword evidence="6 10" id="KW-0460">Magnesium</keyword>
<comment type="function">
    <text evidence="10">Pyrophosphatase that catalyzes the hydrolysis of nucleoside triphosphates to their monophosphate derivatives, with a high preference for the non-canonical purine nucleotides XTP (xanthosine triphosphate), dITP (deoxyinosine triphosphate) and ITP. Seems to function as a house-cleaning enzyme that removes non-canonical purine nucleotides from the nucleotide pool, thus preventing their incorporation into DNA/RNA and avoiding chromosomal lesions.</text>
</comment>
<feature type="domain" description="Nudix hydrolase" evidence="12">
    <location>
        <begin position="202"/>
        <end position="337"/>
    </location>
</feature>
<dbReference type="HAMAP" id="MF_01405">
    <property type="entry name" value="Non_canon_purine_NTPase"/>
    <property type="match status" value="1"/>
</dbReference>
<dbReference type="FunFam" id="3.90.950.10:FF:000001">
    <property type="entry name" value="dITP/XTP pyrophosphatase"/>
    <property type="match status" value="1"/>
</dbReference>
<dbReference type="GO" id="GO:0005829">
    <property type="term" value="C:cytosol"/>
    <property type="evidence" value="ECO:0007669"/>
    <property type="project" value="TreeGrafter"/>
</dbReference>
<comment type="catalytic activity">
    <reaction evidence="8 10">
        <text>dITP + H2O = dIMP + diphosphate + H(+)</text>
        <dbReference type="Rhea" id="RHEA:28342"/>
        <dbReference type="ChEBI" id="CHEBI:15377"/>
        <dbReference type="ChEBI" id="CHEBI:15378"/>
        <dbReference type="ChEBI" id="CHEBI:33019"/>
        <dbReference type="ChEBI" id="CHEBI:61194"/>
        <dbReference type="ChEBI" id="CHEBI:61382"/>
        <dbReference type="EC" id="3.6.1.66"/>
    </reaction>
</comment>
<sequence length="348" mass="39790">MNEEKKKILIATTNEGKFREIKKFLHDLNFDFLSLKDLKNIPEEPEENEPTIEGNAILKAKYYAEETGLISLADDGGIFVDALDGWPGVISARIGKDADDRRKILLEKVKDISEENLGASFKIVSTLYNPNKQELFCAYGERKGKILKEERIGNGFGYDPIFYLEDLGKTYSELTTVEKNSTSHRGIALNRIKYFLTDHFSSKHIVVPVGIIIKEGKILISKRNDPHNPRFHEKWELPGGSMEYGEKLEENVTREILEETGCEVEVVKQLNKIQVVASAGRDFSYQVYLIPFVCKFISNKGGINDTEVVETKFVELDELQDYEFIEKNKQFLKEILPDIKDVVEKNNL</sequence>
<dbReference type="Gene3D" id="3.90.950.10">
    <property type="match status" value="1"/>
</dbReference>
<evidence type="ECO:0000256" key="6">
    <source>
        <dbReference type="ARBA" id="ARBA00022842"/>
    </source>
</evidence>
<keyword evidence="7 10" id="KW-0546">Nucleotide metabolism</keyword>
<feature type="binding site" evidence="10">
    <location>
        <begin position="156"/>
        <end position="159"/>
    </location>
    <ligand>
        <name>substrate</name>
    </ligand>
</feature>
<comment type="subunit">
    <text evidence="2 10">Homodimer.</text>
</comment>
<evidence type="ECO:0000256" key="10">
    <source>
        <dbReference type="HAMAP-Rule" id="MF_01405"/>
    </source>
</evidence>
<comment type="catalytic activity">
    <reaction evidence="9 10">
        <text>XTP + H2O = XMP + diphosphate + H(+)</text>
        <dbReference type="Rhea" id="RHEA:28610"/>
        <dbReference type="ChEBI" id="CHEBI:15377"/>
        <dbReference type="ChEBI" id="CHEBI:15378"/>
        <dbReference type="ChEBI" id="CHEBI:33019"/>
        <dbReference type="ChEBI" id="CHEBI:57464"/>
        <dbReference type="ChEBI" id="CHEBI:61314"/>
        <dbReference type="EC" id="3.6.1.66"/>
    </reaction>
</comment>
<dbReference type="Gene3D" id="3.90.79.10">
    <property type="entry name" value="Nucleoside Triphosphate Pyrophosphohydrolase"/>
    <property type="match status" value="1"/>
</dbReference>
<evidence type="ECO:0000256" key="7">
    <source>
        <dbReference type="ARBA" id="ARBA00023080"/>
    </source>
</evidence>
<dbReference type="EC" id="3.6.1.66" evidence="10"/>
<evidence type="ECO:0000313" key="14">
    <source>
        <dbReference type="Proteomes" id="UP000230852"/>
    </source>
</evidence>
<keyword evidence="4 10" id="KW-0547">Nucleotide-binding</keyword>
<dbReference type="GO" id="GO:0046872">
    <property type="term" value="F:metal ion binding"/>
    <property type="evidence" value="ECO:0007669"/>
    <property type="project" value="UniProtKB-KW"/>
</dbReference>
<feature type="binding site" evidence="10">
    <location>
        <begin position="184"/>
        <end position="185"/>
    </location>
    <ligand>
        <name>substrate</name>
    </ligand>
</feature>
<name>A0A2H0TYV7_9BACT</name>
<comment type="similarity">
    <text evidence="1 10 11">Belongs to the HAM1 NTPase family.</text>
</comment>
<accession>A0A2H0TYV7</accession>
<dbReference type="AlphaFoldDB" id="A0A2H0TYV7"/>
<dbReference type="InterPro" id="IPR029001">
    <property type="entry name" value="ITPase-like_fam"/>
</dbReference>
<comment type="cofactor">
    <cofactor evidence="10">
        <name>Mg(2+)</name>
        <dbReference type="ChEBI" id="CHEBI:18420"/>
    </cofactor>
    <text evidence="10">Binds 1 Mg(2+) ion per subunit.</text>
</comment>
<proteinExistence type="inferred from homology"/>
<feature type="binding site" evidence="10">
    <location>
        <position position="179"/>
    </location>
    <ligand>
        <name>substrate</name>
    </ligand>
</feature>
<comment type="catalytic activity">
    <reaction evidence="10">
        <text>ITP + H2O = IMP + diphosphate + H(+)</text>
        <dbReference type="Rhea" id="RHEA:29399"/>
        <dbReference type="ChEBI" id="CHEBI:15377"/>
        <dbReference type="ChEBI" id="CHEBI:15378"/>
        <dbReference type="ChEBI" id="CHEBI:33019"/>
        <dbReference type="ChEBI" id="CHEBI:58053"/>
        <dbReference type="ChEBI" id="CHEBI:61402"/>
        <dbReference type="EC" id="3.6.1.66"/>
    </reaction>
</comment>
<dbReference type="InterPro" id="IPR020476">
    <property type="entry name" value="Nudix_hydrolase"/>
</dbReference>
<evidence type="ECO:0000256" key="11">
    <source>
        <dbReference type="RuleBase" id="RU003781"/>
    </source>
</evidence>
<dbReference type="GO" id="GO:0009117">
    <property type="term" value="P:nucleotide metabolic process"/>
    <property type="evidence" value="ECO:0007669"/>
    <property type="project" value="UniProtKB-KW"/>
</dbReference>
<dbReference type="PRINTS" id="PR00502">
    <property type="entry name" value="NUDIXFAMILY"/>
</dbReference>
<evidence type="ECO:0000256" key="2">
    <source>
        <dbReference type="ARBA" id="ARBA00011738"/>
    </source>
</evidence>
<comment type="caution">
    <text evidence="10">Lacks conserved residue(s) required for the propagation of feature annotation.</text>
</comment>
<dbReference type="GO" id="GO:0036220">
    <property type="term" value="F:ITP diphosphatase activity"/>
    <property type="evidence" value="ECO:0007669"/>
    <property type="project" value="UniProtKB-UniRule"/>
</dbReference>
<dbReference type="Pfam" id="PF01725">
    <property type="entry name" value="Ham1p_like"/>
    <property type="match status" value="1"/>
</dbReference>
<dbReference type="GO" id="GO:0036222">
    <property type="term" value="F:XTP diphosphatase activity"/>
    <property type="evidence" value="ECO:0007669"/>
    <property type="project" value="UniProtKB-UniRule"/>
</dbReference>
<dbReference type="GO" id="GO:0000166">
    <property type="term" value="F:nucleotide binding"/>
    <property type="evidence" value="ECO:0007669"/>
    <property type="project" value="UniProtKB-KW"/>
</dbReference>
<dbReference type="GO" id="GO:0009146">
    <property type="term" value="P:purine nucleoside triphosphate catabolic process"/>
    <property type="evidence" value="ECO:0007669"/>
    <property type="project" value="UniProtKB-UniRule"/>
</dbReference>
<protein>
    <recommendedName>
        <fullName evidence="10">dITP/XTP pyrophosphatase</fullName>
        <ecNumber evidence="10">3.6.1.66</ecNumber>
    </recommendedName>
    <alternativeName>
        <fullName evidence="10">Non-canonical purine NTP pyrophosphatase</fullName>
    </alternativeName>
    <alternativeName>
        <fullName evidence="10">Non-standard purine NTP pyrophosphatase</fullName>
    </alternativeName>
    <alternativeName>
        <fullName evidence="10">Nucleoside-triphosphate diphosphatase</fullName>
    </alternativeName>
    <alternativeName>
        <fullName evidence="10">Nucleoside-triphosphate pyrophosphatase</fullName>
        <shortName evidence="10">NTPase</shortName>
    </alternativeName>
</protein>
<evidence type="ECO:0000256" key="1">
    <source>
        <dbReference type="ARBA" id="ARBA00008023"/>
    </source>
</evidence>
<evidence type="ECO:0000256" key="3">
    <source>
        <dbReference type="ARBA" id="ARBA00022723"/>
    </source>
</evidence>
<evidence type="ECO:0000256" key="4">
    <source>
        <dbReference type="ARBA" id="ARBA00022741"/>
    </source>
</evidence>